<feature type="domain" description="Rhamnogalacturonase A/B/Epimerase-like pectate lyase" evidence="3">
    <location>
        <begin position="378"/>
        <end position="562"/>
    </location>
</feature>
<dbReference type="InterPro" id="IPR011042">
    <property type="entry name" value="6-blade_b-propeller_TolB-like"/>
</dbReference>
<evidence type="ECO:0000259" key="3">
    <source>
        <dbReference type="Pfam" id="PF12708"/>
    </source>
</evidence>
<dbReference type="OrthoDB" id="241638at2"/>
<comment type="caution">
    <text evidence="4">The sequence shown here is derived from an EMBL/GenBank/DDBJ whole genome shotgun (WGS) entry which is preliminary data.</text>
</comment>
<dbReference type="EMBL" id="SZVO01000003">
    <property type="protein sequence ID" value="TKT92967.1"/>
    <property type="molecule type" value="Genomic_DNA"/>
</dbReference>
<dbReference type="SUPFAM" id="SSF63829">
    <property type="entry name" value="Calcium-dependent phosphotriesterase"/>
    <property type="match status" value="1"/>
</dbReference>
<dbReference type="Gene3D" id="2.120.10.30">
    <property type="entry name" value="TolB, C-terminal domain"/>
    <property type="match status" value="2"/>
</dbReference>
<gene>
    <name evidence="4" type="ORF">FDK13_08000</name>
</gene>
<evidence type="ECO:0000256" key="1">
    <source>
        <dbReference type="ARBA" id="ARBA00022801"/>
    </source>
</evidence>
<dbReference type="Proteomes" id="UP000304900">
    <property type="component" value="Unassembled WGS sequence"/>
</dbReference>
<dbReference type="SUPFAM" id="SSF51126">
    <property type="entry name" value="Pectin lyase-like"/>
    <property type="match status" value="2"/>
</dbReference>
<dbReference type="InterPro" id="IPR011050">
    <property type="entry name" value="Pectin_lyase_fold/virulence"/>
</dbReference>
<organism evidence="4 5">
    <name type="scientific">Dyadobacter frigoris</name>
    <dbReference type="NCBI Taxonomy" id="2576211"/>
    <lineage>
        <taxon>Bacteria</taxon>
        <taxon>Pseudomonadati</taxon>
        <taxon>Bacteroidota</taxon>
        <taxon>Cytophagia</taxon>
        <taxon>Cytophagales</taxon>
        <taxon>Spirosomataceae</taxon>
        <taxon>Dyadobacter</taxon>
    </lineage>
</organism>
<dbReference type="InterPro" id="IPR024535">
    <property type="entry name" value="RHGA/B-epi-like_pectate_lyase"/>
</dbReference>
<sequence length="988" mass="110504">MLLSVQISVYSQSADKLKAKATENISFYKIKPEDPEAVYFTPDQYKITADGKTDVSYALQEAINILKTIHSFGIIFIPEGTYLISKTIYVPTAIKLIGYGNKRPLFVLGKNTPGFQTENPDDKGKANYMFWFTSSIKKEGEPVRDAGASTFYSSISNIDFRIEDGNPFAVALRTHFAQHSFIEHVDIQIGNGKAGIFDVGNEMEDVRFFGGEYGIYTTKPSPGWQFMMVDTYFEGQRKAAIKSREGGLTIVRMTVKNVPTVIEVYENFYEKLFIEDSRFENISGPALVISDENNAYTQISLRNVHCSKVPVLVSHLHSKNQVSGEGNIYRIKNFNHGLQISDLGKKPEFGTIHEFEILKSLPNLTKKDIPDFPDMKSWVNLKSLGAKGDGITDDTKAIQSAIDKNPNIYVPQGWYRVTETIKLKPNSVLIGLSPIATQFILRDNTEAFGSFGGPKALIESSEGGFNILTGIGLSTGALNPRAVACKWMANADSYVNDVKFLGGHGSIERPNSIWNKSSAYSDEQSAWDSQYWSLWITKGGGGTFKNIWSAGTFATSGAYISNTSTPGRIYAMSVEHHVRNEVRFKNVSNWKVYALQLEEESKESSDCQPLEIENCKNLVFANLYMFRVIRVNTPAAYSIRSWGNKNVEFLNVHNYSQTKYSSTIPLYDINSNLEVRPWEFNRLFISGNLPKKKVVADSVGQVRQLVNGFEFADGICHDSKGNVYFSESRMRRIYKWSVESKSLSLVADFPWEPLSLACDTKDNLLVVFKYIPRPGYLIDGKPEVFPVMPDAAGTSYSGWGNSGFGTLVYSMDALNPEETIQLLKKTPIENIKNIQKTLNPSNRRRDSGDFNKVSTNHFKEAFVAPDGVTIIPVVYDLARSNSLVEGFPGKEIYATDEYIKRTVKLRVGSEGYLSEPETFTEKGEFCSAVDSDGNVYIADGQIYIYNKDGKQIGGIEVPERPATMTFGGEKMNTLFITGRNALYQVRIK</sequence>
<evidence type="ECO:0000313" key="4">
    <source>
        <dbReference type="EMBL" id="TKT92967.1"/>
    </source>
</evidence>
<accession>A0A4U6D9K4</accession>
<dbReference type="InterPro" id="IPR051262">
    <property type="entry name" value="SMP-30/CGR1_Lactonase"/>
</dbReference>
<name>A0A4U6D9K4_9BACT</name>
<dbReference type="PANTHER" id="PTHR47572">
    <property type="entry name" value="LIPOPROTEIN-RELATED"/>
    <property type="match status" value="1"/>
</dbReference>
<dbReference type="GO" id="GO:0016787">
    <property type="term" value="F:hydrolase activity"/>
    <property type="evidence" value="ECO:0007669"/>
    <property type="project" value="UniProtKB-KW"/>
</dbReference>
<dbReference type="AlphaFoldDB" id="A0A4U6D9K4"/>
<dbReference type="InterPro" id="IPR013658">
    <property type="entry name" value="SGL"/>
</dbReference>
<proteinExistence type="predicted"/>
<protein>
    <submittedName>
        <fullName evidence="4">Gluconolaconase</fullName>
    </submittedName>
</protein>
<evidence type="ECO:0000313" key="5">
    <source>
        <dbReference type="Proteomes" id="UP000304900"/>
    </source>
</evidence>
<reference evidence="4 5" key="1">
    <citation type="submission" date="2019-05" db="EMBL/GenBank/DDBJ databases">
        <title>Dyadobacter AR-3-8 sp. nov., isolated from arctic soil.</title>
        <authorList>
            <person name="Chaudhary D.K."/>
        </authorList>
    </citation>
    <scope>NUCLEOTIDE SEQUENCE [LARGE SCALE GENOMIC DNA]</scope>
    <source>
        <strain evidence="4 5">AR-3-8</strain>
    </source>
</reference>
<dbReference type="Gene3D" id="2.160.20.10">
    <property type="entry name" value="Single-stranded right-handed beta-helix, Pectin lyase-like"/>
    <property type="match status" value="2"/>
</dbReference>
<dbReference type="Pfam" id="PF12708">
    <property type="entry name" value="Pect-lyase_RHGA_epim"/>
    <property type="match status" value="2"/>
</dbReference>
<feature type="domain" description="Rhamnogalacturonase A/B/Epimerase-like pectate lyase" evidence="3">
    <location>
        <begin position="45"/>
        <end position="258"/>
    </location>
</feature>
<keyword evidence="1" id="KW-0378">Hydrolase</keyword>
<feature type="domain" description="SMP-30/Gluconolactonase/LRE-like region" evidence="2">
    <location>
        <begin position="878"/>
        <end position="977"/>
    </location>
</feature>
<dbReference type="Pfam" id="PF08450">
    <property type="entry name" value="SGL"/>
    <property type="match status" value="1"/>
</dbReference>
<dbReference type="InterPro" id="IPR012334">
    <property type="entry name" value="Pectin_lyas_fold"/>
</dbReference>
<dbReference type="PANTHER" id="PTHR47572:SF4">
    <property type="entry name" value="LACTONASE DRP35"/>
    <property type="match status" value="1"/>
</dbReference>
<keyword evidence="5" id="KW-1185">Reference proteome</keyword>
<evidence type="ECO:0000259" key="2">
    <source>
        <dbReference type="Pfam" id="PF08450"/>
    </source>
</evidence>